<sequence>MLDINEANTAVLNRAPTSATIATLTLAIEQPKFQLLDSVAILRGRESGKSAIVTGVSLMVEPTCCYWAYFLHGEGVDSSCSHAGHDLQPIEIGAVRKPIVKQPEFQLFDSVRLYTGEQGFISGVEMAHPADAEDWQYSVFGVGISQGEYFCADEIQQSQPSQHQAA</sequence>
<proteinExistence type="predicted"/>
<dbReference type="AlphaFoldDB" id="A0A951P8H9"/>
<evidence type="ECO:0000313" key="1">
    <source>
        <dbReference type="EMBL" id="MBW4465066.1"/>
    </source>
</evidence>
<dbReference type="Proteomes" id="UP000707356">
    <property type="component" value="Unassembled WGS sequence"/>
</dbReference>
<organism evidence="1 2">
    <name type="scientific">Pegethrix bostrychoides GSE-TBD4-15B</name>
    <dbReference type="NCBI Taxonomy" id="2839662"/>
    <lineage>
        <taxon>Bacteria</taxon>
        <taxon>Bacillati</taxon>
        <taxon>Cyanobacteriota</taxon>
        <taxon>Cyanophyceae</taxon>
        <taxon>Oculatellales</taxon>
        <taxon>Oculatellaceae</taxon>
        <taxon>Pegethrix</taxon>
    </lineage>
</organism>
<name>A0A951P8H9_9CYAN</name>
<reference evidence="1" key="1">
    <citation type="submission" date="2021-05" db="EMBL/GenBank/DDBJ databases">
        <authorList>
            <person name="Pietrasiak N."/>
            <person name="Ward R."/>
            <person name="Stajich J.E."/>
            <person name="Kurbessoian T."/>
        </authorList>
    </citation>
    <scope>NUCLEOTIDE SEQUENCE</scope>
    <source>
        <strain evidence="1">GSE-TBD4-15B</strain>
    </source>
</reference>
<evidence type="ECO:0000313" key="2">
    <source>
        <dbReference type="Proteomes" id="UP000707356"/>
    </source>
</evidence>
<comment type="caution">
    <text evidence="1">The sequence shown here is derived from an EMBL/GenBank/DDBJ whole genome shotgun (WGS) entry which is preliminary data.</text>
</comment>
<accession>A0A951P8H9</accession>
<reference evidence="1" key="2">
    <citation type="journal article" date="2022" name="Microbiol. Resour. Announc.">
        <title>Metagenome Sequencing to Explore Phylogenomics of Terrestrial Cyanobacteria.</title>
        <authorList>
            <person name="Ward R.D."/>
            <person name="Stajich J.E."/>
            <person name="Johansen J.R."/>
            <person name="Huntemann M."/>
            <person name="Clum A."/>
            <person name="Foster B."/>
            <person name="Foster B."/>
            <person name="Roux S."/>
            <person name="Palaniappan K."/>
            <person name="Varghese N."/>
            <person name="Mukherjee S."/>
            <person name="Reddy T.B.K."/>
            <person name="Daum C."/>
            <person name="Copeland A."/>
            <person name="Chen I.A."/>
            <person name="Ivanova N.N."/>
            <person name="Kyrpides N.C."/>
            <person name="Shapiro N."/>
            <person name="Eloe-Fadrosh E.A."/>
            <person name="Pietrasiak N."/>
        </authorList>
    </citation>
    <scope>NUCLEOTIDE SEQUENCE</scope>
    <source>
        <strain evidence="1">GSE-TBD4-15B</strain>
    </source>
</reference>
<dbReference type="EMBL" id="JAHHHV010000029">
    <property type="protein sequence ID" value="MBW4465066.1"/>
    <property type="molecule type" value="Genomic_DNA"/>
</dbReference>
<protein>
    <submittedName>
        <fullName evidence="1">Uncharacterized protein</fullName>
    </submittedName>
</protein>
<gene>
    <name evidence="1" type="ORF">KME07_06455</name>
</gene>